<dbReference type="EMBL" id="MN740705">
    <property type="protein sequence ID" value="QHU09090.1"/>
    <property type="molecule type" value="Genomic_DNA"/>
</dbReference>
<protein>
    <submittedName>
        <fullName evidence="2">Uncharacterized protein</fullName>
    </submittedName>
</protein>
<keyword evidence="1" id="KW-0472">Membrane</keyword>
<sequence>MEQGQWITSTAISIVFFIIRVIEIKFILKEDILLKQMIRDTIIVFISSILGLFILTQVNTDVSSKIPAVFTGKPDF</sequence>
<organism evidence="2">
    <name type="scientific">viral metagenome</name>
    <dbReference type="NCBI Taxonomy" id="1070528"/>
    <lineage>
        <taxon>unclassified sequences</taxon>
        <taxon>metagenomes</taxon>
        <taxon>organismal metagenomes</taxon>
    </lineage>
</organism>
<reference evidence="2" key="1">
    <citation type="journal article" date="2020" name="Nature">
        <title>Giant virus diversity and host interactions through global metagenomics.</title>
        <authorList>
            <person name="Schulz F."/>
            <person name="Roux S."/>
            <person name="Paez-Espino D."/>
            <person name="Jungbluth S."/>
            <person name="Walsh D.A."/>
            <person name="Denef V.J."/>
            <person name="McMahon K.D."/>
            <person name="Konstantinidis K.T."/>
            <person name="Eloe-Fadrosh E.A."/>
            <person name="Kyrpides N.C."/>
            <person name="Woyke T."/>
        </authorList>
    </citation>
    <scope>NUCLEOTIDE SEQUENCE</scope>
    <source>
        <strain evidence="2">GVMAG-S-1074260-58</strain>
    </source>
</reference>
<feature type="transmembrane region" description="Helical" evidence="1">
    <location>
        <begin position="40"/>
        <end position="58"/>
    </location>
</feature>
<evidence type="ECO:0000256" key="1">
    <source>
        <dbReference type="SAM" id="Phobius"/>
    </source>
</evidence>
<feature type="transmembrane region" description="Helical" evidence="1">
    <location>
        <begin position="6"/>
        <end position="28"/>
    </location>
</feature>
<keyword evidence="1" id="KW-1133">Transmembrane helix</keyword>
<dbReference type="AlphaFoldDB" id="A0A6C0JWL0"/>
<evidence type="ECO:0000313" key="2">
    <source>
        <dbReference type="EMBL" id="QHU09090.1"/>
    </source>
</evidence>
<proteinExistence type="predicted"/>
<accession>A0A6C0JWL0</accession>
<name>A0A6C0JWL0_9ZZZZ</name>
<keyword evidence="1" id="KW-0812">Transmembrane</keyword>